<dbReference type="EMBL" id="QXFW01000290">
    <property type="protein sequence ID" value="KAE9017289.1"/>
    <property type="molecule type" value="Genomic_DNA"/>
</dbReference>
<name>A0A6A4A7W1_9STRA</name>
<dbReference type="EMBL" id="QXGA01000050">
    <property type="protein sequence ID" value="KAE9154042.1"/>
    <property type="molecule type" value="Genomic_DNA"/>
</dbReference>
<evidence type="ECO:0000313" key="18">
    <source>
        <dbReference type="Proteomes" id="UP000429523"/>
    </source>
</evidence>
<evidence type="ECO:0000256" key="7">
    <source>
        <dbReference type="ARBA" id="ARBA00023242"/>
    </source>
</evidence>
<proteinExistence type="inferred from homology"/>
<keyword evidence="6" id="KW-0378">Hydrolase</keyword>
<dbReference type="GO" id="GO:0016787">
    <property type="term" value="F:hydrolase activity"/>
    <property type="evidence" value="ECO:0007669"/>
    <property type="project" value="UniProtKB-KW"/>
</dbReference>
<comment type="caution">
    <text evidence="16">The sequence shown here is derived from an EMBL/GenBank/DDBJ whole genome shotgun (WGS) entry which is preliminary data.</text>
</comment>
<dbReference type="Pfam" id="PF13359">
    <property type="entry name" value="DDE_Tnp_4"/>
    <property type="match status" value="1"/>
</dbReference>
<evidence type="ECO:0000313" key="11">
    <source>
        <dbReference type="EMBL" id="KAE9134197.1"/>
    </source>
</evidence>
<dbReference type="Proteomes" id="UP000488956">
    <property type="component" value="Unassembled WGS sequence"/>
</dbReference>
<dbReference type="Proteomes" id="UP000437068">
    <property type="component" value="Unassembled WGS sequence"/>
</dbReference>
<dbReference type="EMBL" id="QXGD01000109">
    <property type="protein sequence ID" value="KAE9252591.1"/>
    <property type="molecule type" value="Genomic_DNA"/>
</dbReference>
<dbReference type="InterPro" id="IPR027806">
    <property type="entry name" value="HARBI1_dom"/>
</dbReference>
<dbReference type="EMBL" id="QXFZ01000061">
    <property type="protein sequence ID" value="KAE9136168.1"/>
    <property type="molecule type" value="Genomic_DNA"/>
</dbReference>
<evidence type="ECO:0000313" key="22">
    <source>
        <dbReference type="Proteomes" id="UP000440732"/>
    </source>
</evidence>
<dbReference type="GO" id="GO:0004518">
    <property type="term" value="F:nuclease activity"/>
    <property type="evidence" value="ECO:0007669"/>
    <property type="project" value="UniProtKB-KW"/>
</dbReference>
<keyword evidence="7" id="KW-0539">Nucleus</keyword>
<dbReference type="GO" id="GO:0005634">
    <property type="term" value="C:nucleus"/>
    <property type="evidence" value="ECO:0007669"/>
    <property type="project" value="UniProtKB-SubCell"/>
</dbReference>
<evidence type="ECO:0000256" key="3">
    <source>
        <dbReference type="ARBA" id="ARBA00006958"/>
    </source>
</evidence>
<evidence type="ECO:0000256" key="1">
    <source>
        <dbReference type="ARBA" id="ARBA00001968"/>
    </source>
</evidence>
<evidence type="ECO:0000313" key="13">
    <source>
        <dbReference type="EMBL" id="KAE9154042.1"/>
    </source>
</evidence>
<evidence type="ECO:0000313" key="10">
    <source>
        <dbReference type="EMBL" id="KAE9017289.1"/>
    </source>
</evidence>
<evidence type="ECO:0000313" key="24">
    <source>
        <dbReference type="Proteomes" id="UP000460718"/>
    </source>
</evidence>
<dbReference type="Proteomes" id="UP000476176">
    <property type="component" value="Unassembled WGS sequence"/>
</dbReference>
<evidence type="ECO:0000313" key="19">
    <source>
        <dbReference type="Proteomes" id="UP000433483"/>
    </source>
</evidence>
<evidence type="ECO:0000313" key="23">
    <source>
        <dbReference type="Proteomes" id="UP000441208"/>
    </source>
</evidence>
<evidence type="ECO:0000313" key="21">
    <source>
        <dbReference type="Proteomes" id="UP000440367"/>
    </source>
</evidence>
<comment type="cofactor">
    <cofactor evidence="1">
        <name>a divalent metal cation</name>
        <dbReference type="ChEBI" id="CHEBI:60240"/>
    </cofactor>
</comment>
<keyword evidence="4" id="KW-0540">Nuclease</keyword>
<reference evidence="18 19" key="1">
    <citation type="submission" date="2018-08" db="EMBL/GenBank/DDBJ databases">
        <title>Genomic investigation of the strawberry pathogen Phytophthora fragariae indicates pathogenicity is determined by transcriptional variation in three key races.</title>
        <authorList>
            <person name="Adams T.M."/>
            <person name="Armitage A.D."/>
            <person name="Sobczyk M.K."/>
            <person name="Bates H.J."/>
            <person name="Dunwell J.M."/>
            <person name="Nellist C.F."/>
            <person name="Harrison R.J."/>
        </authorList>
    </citation>
    <scope>NUCLEOTIDE SEQUENCE [LARGE SCALE GENOMIC DNA]</scope>
    <source>
        <strain evidence="17 20">A4</strain>
        <strain evidence="16 21">BC-1</strain>
        <strain evidence="15 25">BC-23</strain>
        <strain evidence="14 19">NOV-27</strain>
        <strain evidence="13 22">NOV-5</strain>
        <strain evidence="12 23">NOV-71</strain>
        <strain evidence="9 18">NOV-9</strain>
        <strain evidence="11 26">ONT-3</strain>
        <strain evidence="10 24">SCRP245</strain>
    </source>
</reference>
<dbReference type="Proteomes" id="UP000440367">
    <property type="component" value="Unassembled WGS sequence"/>
</dbReference>
<accession>A0A6A4A7W1</accession>
<dbReference type="EMBL" id="QXFX01000070">
    <property type="protein sequence ID" value="KAE9134197.1"/>
    <property type="molecule type" value="Genomic_DNA"/>
</dbReference>
<dbReference type="PANTHER" id="PTHR22930">
    <property type="match status" value="1"/>
</dbReference>
<gene>
    <name evidence="17" type="ORF">PF001_g2024</name>
    <name evidence="16" type="ORF">PF002_g3745</name>
    <name evidence="15" type="ORF">PF004_g9423</name>
    <name evidence="14" type="ORF">PF005_g2303</name>
    <name evidence="13" type="ORF">PF006_g1889</name>
    <name evidence="12" type="ORF">PF007_g2283</name>
    <name evidence="9" type="ORF">PF009_g8185</name>
    <name evidence="11" type="ORF">PF010_g2538</name>
    <name evidence="10" type="ORF">PF011_g6767</name>
</gene>
<evidence type="ECO:0000313" key="14">
    <source>
        <dbReference type="EMBL" id="KAE9233463.1"/>
    </source>
</evidence>
<evidence type="ECO:0000313" key="12">
    <source>
        <dbReference type="EMBL" id="KAE9136168.1"/>
    </source>
</evidence>
<dbReference type="EMBL" id="QXGC01000462">
    <property type="protein sequence ID" value="KAE9234284.1"/>
    <property type="molecule type" value="Genomic_DNA"/>
</dbReference>
<evidence type="ECO:0000313" key="15">
    <source>
        <dbReference type="EMBL" id="KAE9234284.1"/>
    </source>
</evidence>
<evidence type="ECO:0000313" key="16">
    <source>
        <dbReference type="EMBL" id="KAE9252591.1"/>
    </source>
</evidence>
<evidence type="ECO:0000256" key="2">
    <source>
        <dbReference type="ARBA" id="ARBA00004123"/>
    </source>
</evidence>
<dbReference type="EMBL" id="QXGB01000062">
    <property type="protein sequence ID" value="KAE9233463.1"/>
    <property type="molecule type" value="Genomic_DNA"/>
</dbReference>
<evidence type="ECO:0000259" key="8">
    <source>
        <dbReference type="Pfam" id="PF13359"/>
    </source>
</evidence>
<dbReference type="Proteomes" id="UP000440732">
    <property type="component" value="Unassembled WGS sequence"/>
</dbReference>
<keyword evidence="5" id="KW-0479">Metal-binding</keyword>
<dbReference type="OrthoDB" id="109201at2759"/>
<evidence type="ECO:0000313" key="17">
    <source>
        <dbReference type="EMBL" id="KAE9327238.1"/>
    </source>
</evidence>
<dbReference type="Proteomes" id="UP000460718">
    <property type="component" value="Unassembled WGS sequence"/>
</dbReference>
<comment type="subcellular location">
    <subcellularLocation>
        <location evidence="2">Nucleus</location>
    </subcellularLocation>
</comment>
<sequence length="306" mass="34705">MLQMTIAWLAGSNYQTTRCLGGTSVSAIYEAMHCVMNAICASPELRIHAPTESPQRMFELADGFAEISKHNILTGCVGCVDGWLCEIRAPSEKEVPDVSAFFSGHYQKYGLIVQAICDSQCRFTGYCFNSPGKVGDSIAFKKWKLREAIMQLPAGFYIIGENAYPLSESLLVPFNKLEIKGKAYSDYNFYLSQLWIRIEMAFGLLVNKWQIFKRPLVVDFVNVKKVIKTCMKLHNFCIHERTKTQDASTSIHAVTTEYHNMSESWYQPTDNSADPTALRSDAQGRILREVIISQIQNFNLRRPRAR</sequence>
<dbReference type="EMBL" id="QXGE01000054">
    <property type="protein sequence ID" value="KAE9327238.1"/>
    <property type="molecule type" value="Genomic_DNA"/>
</dbReference>
<dbReference type="InterPro" id="IPR045249">
    <property type="entry name" value="HARBI1-like"/>
</dbReference>
<feature type="domain" description="DDE Tnp4" evidence="8">
    <location>
        <begin position="80"/>
        <end position="235"/>
    </location>
</feature>
<evidence type="ECO:0000313" key="20">
    <source>
        <dbReference type="Proteomes" id="UP000437068"/>
    </source>
</evidence>
<dbReference type="Proteomes" id="UP000429523">
    <property type="component" value="Unassembled WGS sequence"/>
</dbReference>
<evidence type="ECO:0000256" key="5">
    <source>
        <dbReference type="ARBA" id="ARBA00022723"/>
    </source>
</evidence>
<evidence type="ECO:0000313" key="9">
    <source>
        <dbReference type="EMBL" id="KAE8942048.1"/>
    </source>
</evidence>
<comment type="similarity">
    <text evidence="3">Belongs to the HARBI1 family.</text>
</comment>
<keyword evidence="19" id="KW-1185">Reference proteome</keyword>
<dbReference type="EMBL" id="QXGF01000327">
    <property type="protein sequence ID" value="KAE8942048.1"/>
    <property type="molecule type" value="Genomic_DNA"/>
</dbReference>
<evidence type="ECO:0000313" key="26">
    <source>
        <dbReference type="Proteomes" id="UP000488956"/>
    </source>
</evidence>
<dbReference type="GO" id="GO:0046872">
    <property type="term" value="F:metal ion binding"/>
    <property type="evidence" value="ECO:0007669"/>
    <property type="project" value="UniProtKB-KW"/>
</dbReference>
<evidence type="ECO:0000313" key="25">
    <source>
        <dbReference type="Proteomes" id="UP000476176"/>
    </source>
</evidence>
<organism evidence="16 21">
    <name type="scientific">Phytophthora fragariae</name>
    <dbReference type="NCBI Taxonomy" id="53985"/>
    <lineage>
        <taxon>Eukaryota</taxon>
        <taxon>Sar</taxon>
        <taxon>Stramenopiles</taxon>
        <taxon>Oomycota</taxon>
        <taxon>Peronosporomycetes</taxon>
        <taxon>Peronosporales</taxon>
        <taxon>Peronosporaceae</taxon>
        <taxon>Phytophthora</taxon>
    </lineage>
</organism>
<dbReference type="AlphaFoldDB" id="A0A6A4A7W1"/>
<dbReference type="Proteomes" id="UP000433483">
    <property type="component" value="Unassembled WGS sequence"/>
</dbReference>
<evidence type="ECO:0000256" key="6">
    <source>
        <dbReference type="ARBA" id="ARBA00022801"/>
    </source>
</evidence>
<dbReference type="PANTHER" id="PTHR22930:SF85">
    <property type="entry name" value="GH03217P-RELATED"/>
    <property type="match status" value="1"/>
</dbReference>
<evidence type="ECO:0000256" key="4">
    <source>
        <dbReference type="ARBA" id="ARBA00022722"/>
    </source>
</evidence>
<dbReference type="Proteomes" id="UP000441208">
    <property type="component" value="Unassembled WGS sequence"/>
</dbReference>
<protein>
    <recommendedName>
        <fullName evidence="8">DDE Tnp4 domain-containing protein</fullName>
    </recommendedName>
</protein>